<evidence type="ECO:0000256" key="9">
    <source>
        <dbReference type="ARBA" id="ARBA00023067"/>
    </source>
</evidence>
<dbReference type="EMBL" id="BEGY01000015">
    <property type="protein sequence ID" value="GAX76043.1"/>
    <property type="molecule type" value="Genomic_DNA"/>
</dbReference>
<dbReference type="GO" id="GO:0003682">
    <property type="term" value="F:chromatin binding"/>
    <property type="evidence" value="ECO:0007669"/>
    <property type="project" value="TreeGrafter"/>
</dbReference>
<feature type="region of interest" description="Disordered" evidence="11">
    <location>
        <begin position="311"/>
        <end position="342"/>
    </location>
</feature>
<dbReference type="GO" id="GO:0051301">
    <property type="term" value="P:cell division"/>
    <property type="evidence" value="ECO:0007669"/>
    <property type="project" value="UniProtKB-KW"/>
</dbReference>
<feature type="compositionally biased region" description="Acidic residues" evidence="11">
    <location>
        <begin position="449"/>
        <end position="467"/>
    </location>
</feature>
<keyword evidence="5" id="KW-0158">Chromosome</keyword>
<dbReference type="Proteomes" id="UP000232323">
    <property type="component" value="Unassembled WGS sequence"/>
</dbReference>
<dbReference type="PANTHER" id="PTHR13108:SF9">
    <property type="entry name" value="CONDENSIN COMPLEX SUBUNIT 2"/>
    <property type="match status" value="1"/>
</dbReference>
<keyword evidence="7" id="KW-0132">Cell division</keyword>
<evidence type="ECO:0000256" key="1">
    <source>
        <dbReference type="ARBA" id="ARBA00004286"/>
    </source>
</evidence>
<evidence type="ECO:0000256" key="11">
    <source>
        <dbReference type="SAM" id="MobiDB-lite"/>
    </source>
</evidence>
<evidence type="ECO:0000256" key="10">
    <source>
        <dbReference type="ARBA" id="ARBA00023306"/>
    </source>
</evidence>
<evidence type="ECO:0000256" key="7">
    <source>
        <dbReference type="ARBA" id="ARBA00022618"/>
    </source>
</evidence>
<dbReference type="GO" id="GO:0000796">
    <property type="term" value="C:condensin complex"/>
    <property type="evidence" value="ECO:0007669"/>
    <property type="project" value="InterPro"/>
</dbReference>
<comment type="caution">
    <text evidence="12">The sequence shown here is derived from an EMBL/GenBank/DDBJ whole genome shotgun (WGS) entry which is preliminary data.</text>
</comment>
<dbReference type="OrthoDB" id="362021at2759"/>
<dbReference type="GO" id="GO:0007076">
    <property type="term" value="P:mitotic chromosome condensation"/>
    <property type="evidence" value="ECO:0007669"/>
    <property type="project" value="InterPro"/>
</dbReference>
<dbReference type="GO" id="GO:0005737">
    <property type="term" value="C:cytoplasm"/>
    <property type="evidence" value="ECO:0007669"/>
    <property type="project" value="UniProtKB-SubCell"/>
</dbReference>
<name>A0A250WYX2_9CHLO</name>
<evidence type="ECO:0000256" key="2">
    <source>
        <dbReference type="ARBA" id="ARBA00004496"/>
    </source>
</evidence>
<gene>
    <name evidence="12" type="ORF">CEUSTIGMA_g3486.t1</name>
</gene>
<feature type="compositionally biased region" description="Polar residues" evidence="11">
    <location>
        <begin position="311"/>
        <end position="332"/>
    </location>
</feature>
<comment type="similarity">
    <text evidence="3">Belongs to the CND2 (condensin subunit 2) family.</text>
</comment>
<keyword evidence="13" id="KW-1185">Reference proteome</keyword>
<sequence length="868" mass="92913">MDGEKVSQNTSAPRMSPEELRSMYARVIKLTAENKITKGNAWDLDIIYHMPSMIRGNEEYHFNFQHASCGLDAGVTIYSKRVDSVYETCRETLFGFKGSSSIAMQDEDEDDDTVGLKNADKGSGLGEDEVRGQEGSVAEGPMDIKSVKRRGATVSSIVDPRSTLADPESLRAKDVDSTFDADPLFGKTSKLFDENSASGLLLLSLGVYGGCEIIFDATQVPSSEFSVAAESSSCNLALTNLQVDVSCLPGLHRVLAAAVEVQSCITPSLKHLYTQLEHASGHTSKIWMPAVASPHEILEVALREEAVWQSSQVPPGPTSLIQTGGTSVTKQSVGPLAMPDNRPMGTEGFVSTVESSSSYTKQGGEGTEAEVATDCGVETEGHVPVGDVTEFAMQSWEQEHGEAASVHLPIPNTQSYTVDEDGFPVLGGGGGDGDDVGTGLFSSGGASLSDEEDDDDKAVTMEDDVEGPSDISHWLKDQQALLKSSQQQQPLQLTTGKVVRGAAWAGAGFWRFSGARNRQKVLVSTVVQKEKPSRGKKPASVPLQLDTEDEGPDVLQELQAQQAKASSEIQLSRRTRAKTLMPVDLHMDPQRQLITVLHTALGDFDVLSLWRCQVQSAAAAAAQAAGQKRRLVGEGVDPERTHYGSNDAGDRKSYIEDCDTEYGGLEDCDGAWGGEGDAVDTATQVIFQATADAAAAAGMLGPGGLWTVPVMEGLKAVPRRVQRLDVSYDRMAKVVDVRQLKQVIHANIHQRLLATPTPQDQVCQELPFQELINGLRGNTNAGSPARPHSRTEQSTTEDYKGTGCTADVPAGCAVPTPAVASKKVTPFQDLSVHLCFICLLHLANEHGLHLSNHGQLNTLTVSNGSNSK</sequence>
<keyword evidence="6" id="KW-0963">Cytoplasm</keyword>
<proteinExistence type="inferred from homology"/>
<evidence type="ECO:0000313" key="12">
    <source>
        <dbReference type="EMBL" id="GAX76043.1"/>
    </source>
</evidence>
<evidence type="ECO:0000256" key="4">
    <source>
        <dbReference type="ARBA" id="ARBA00016065"/>
    </source>
</evidence>
<feature type="region of interest" description="Disordered" evidence="11">
    <location>
        <begin position="774"/>
        <end position="801"/>
    </location>
</feature>
<keyword evidence="10" id="KW-0131">Cell cycle</keyword>
<protein>
    <recommendedName>
        <fullName evidence="4">Condensin complex subunit 2</fullName>
    </recommendedName>
</protein>
<comment type="subcellular location">
    <subcellularLocation>
        <location evidence="1">Chromosome</location>
    </subcellularLocation>
    <subcellularLocation>
        <location evidence="2">Cytoplasm</location>
    </subcellularLocation>
</comment>
<evidence type="ECO:0000256" key="8">
    <source>
        <dbReference type="ARBA" id="ARBA00022776"/>
    </source>
</evidence>
<organism evidence="12 13">
    <name type="scientific">Chlamydomonas eustigma</name>
    <dbReference type="NCBI Taxonomy" id="1157962"/>
    <lineage>
        <taxon>Eukaryota</taxon>
        <taxon>Viridiplantae</taxon>
        <taxon>Chlorophyta</taxon>
        <taxon>core chlorophytes</taxon>
        <taxon>Chlorophyceae</taxon>
        <taxon>CS clade</taxon>
        <taxon>Chlamydomonadales</taxon>
        <taxon>Chlamydomonadaceae</taxon>
        <taxon>Chlamydomonas</taxon>
    </lineage>
</organism>
<evidence type="ECO:0000313" key="13">
    <source>
        <dbReference type="Proteomes" id="UP000232323"/>
    </source>
</evidence>
<feature type="region of interest" description="Disordered" evidence="11">
    <location>
        <begin position="104"/>
        <end position="143"/>
    </location>
</feature>
<dbReference type="AlphaFoldDB" id="A0A250WYX2"/>
<evidence type="ECO:0000256" key="6">
    <source>
        <dbReference type="ARBA" id="ARBA00022490"/>
    </source>
</evidence>
<evidence type="ECO:0000256" key="3">
    <source>
        <dbReference type="ARBA" id="ARBA00009471"/>
    </source>
</evidence>
<keyword evidence="8" id="KW-0498">Mitosis</keyword>
<dbReference type="PANTHER" id="PTHR13108">
    <property type="entry name" value="CONDENSIN COMPLEX SUBUNIT 2"/>
    <property type="match status" value="1"/>
</dbReference>
<evidence type="ECO:0000256" key="5">
    <source>
        <dbReference type="ARBA" id="ARBA00022454"/>
    </source>
</evidence>
<feature type="region of interest" description="Disordered" evidence="11">
    <location>
        <begin position="427"/>
        <end position="470"/>
    </location>
</feature>
<keyword evidence="9" id="KW-0226">DNA condensation</keyword>
<dbReference type="STRING" id="1157962.A0A250WYX2"/>
<reference evidence="12 13" key="1">
    <citation type="submission" date="2017-08" db="EMBL/GenBank/DDBJ databases">
        <title>Acidophilic green algal genome provides insights into adaptation to an acidic environment.</title>
        <authorList>
            <person name="Hirooka S."/>
            <person name="Hirose Y."/>
            <person name="Kanesaki Y."/>
            <person name="Higuchi S."/>
            <person name="Fujiwara T."/>
            <person name="Onuma R."/>
            <person name="Era A."/>
            <person name="Ohbayashi R."/>
            <person name="Uzuka A."/>
            <person name="Nozaki H."/>
            <person name="Yoshikawa H."/>
            <person name="Miyagishima S.Y."/>
        </authorList>
    </citation>
    <scope>NUCLEOTIDE SEQUENCE [LARGE SCALE GENOMIC DNA]</scope>
    <source>
        <strain evidence="12 13">NIES-2499</strain>
    </source>
</reference>
<dbReference type="Pfam" id="PF05786">
    <property type="entry name" value="Cnd2"/>
    <property type="match status" value="2"/>
</dbReference>
<accession>A0A250WYX2</accession>
<dbReference type="InterPro" id="IPR022816">
    <property type="entry name" value="Condensin_barren_su2"/>
</dbReference>